<keyword evidence="5" id="KW-0055">Arginine biosynthesis</keyword>
<keyword evidence="5" id="KW-0028">Amino-acid biosynthesis</keyword>
<comment type="subcellular location">
    <subcellularLocation>
        <location evidence="5">Cytoplasm</location>
    </subcellularLocation>
</comment>
<evidence type="ECO:0000256" key="3">
    <source>
        <dbReference type="ARBA" id="ARBA00022813"/>
    </source>
</evidence>
<dbReference type="GO" id="GO:0004042">
    <property type="term" value="F:L-glutamate N-acetyltransferase activity"/>
    <property type="evidence" value="ECO:0007669"/>
    <property type="project" value="UniProtKB-UniRule"/>
</dbReference>
<dbReference type="PANTHER" id="PTHR23100:SF0">
    <property type="entry name" value="ARGININE BIOSYNTHESIS BIFUNCTIONAL PROTEIN ARGJ, MITOCHONDRIAL"/>
    <property type="match status" value="1"/>
</dbReference>
<comment type="subunit">
    <text evidence="5">Heterotetramer of two alpha and two beta chains.</text>
</comment>
<dbReference type="HOGENOM" id="CLU_027172_1_0_2"/>
<dbReference type="InterPro" id="IPR042195">
    <property type="entry name" value="ArgJ_beta_C"/>
</dbReference>
<gene>
    <name evidence="5" type="primary">argJ</name>
    <name evidence="6" type="ORF">GACE_0930</name>
</gene>
<dbReference type="RefSeq" id="WP_048091560.1">
    <property type="nucleotide sequence ID" value="NZ_CP009552.1"/>
</dbReference>
<dbReference type="GeneID" id="24797520"/>
<keyword evidence="2 5" id="KW-0808">Transferase</keyword>
<keyword evidence="5" id="KW-0963">Cytoplasm</keyword>
<keyword evidence="3 5" id="KW-0068">Autocatalytic cleavage</keyword>
<comment type="similarity">
    <text evidence="1 5">Belongs to the ArgJ family.</text>
</comment>
<comment type="pathway">
    <text evidence="5">Amino-acid biosynthesis; L-arginine biosynthesis; L-ornithine and N-acetyl-L-glutamate from L-glutamate and N(2)-acetyl-L-ornithine (cyclic): step 1/1.</text>
</comment>
<feature type="site" description="Involved in the stabilization of negative charge on the oxyanion by the formation of the oxyanion hole" evidence="5">
    <location>
        <position position="97"/>
    </location>
</feature>
<dbReference type="NCBIfam" id="TIGR00120">
    <property type="entry name" value="ArgJ"/>
    <property type="match status" value="1"/>
</dbReference>
<dbReference type="GO" id="GO:0004358">
    <property type="term" value="F:L-glutamate N-acetyltransferase activity, acting on acetyl-L-ornithine as donor"/>
    <property type="evidence" value="ECO:0007669"/>
    <property type="project" value="UniProtKB-UniRule"/>
</dbReference>
<evidence type="ECO:0000256" key="1">
    <source>
        <dbReference type="ARBA" id="ARBA00006774"/>
    </source>
</evidence>
<dbReference type="GO" id="GO:0005737">
    <property type="term" value="C:cytoplasm"/>
    <property type="evidence" value="ECO:0007669"/>
    <property type="project" value="UniProtKB-SubCell"/>
</dbReference>
<dbReference type="Proteomes" id="UP000030624">
    <property type="component" value="Chromosome"/>
</dbReference>
<feature type="chain" id="PRO_5023254991" description="Arginine biosynthesis bifunctional protein ArgJ beta chain" evidence="5">
    <location>
        <begin position="169"/>
        <end position="375"/>
    </location>
</feature>
<sequence length="375" mass="41014">MDFKPLKCYGIKEGKYGVGVAVIDGKIHAVYTKNRIKAAPVIFNQNNLCERIRGIIVNSGNANAFTGDEGMRMAERMAAFLAEKLGCDVSEVAIASTGVIGVLPDMEKIEQLAEEVLKRLESSEAGVKAFARAIMTTDRYPKISFREVDRVRVLGIAKGAGMIAPNMATMLAFIFTNAKTSEMDAVFRKCVDETFNRITVDGDTSTNDTVFLVTTEEIEVPREKLESLMRDVMLELAEMIVMDGEGATKLFYVHVYGAKSDEDADRVARAVANSLLVKTAIYGEDPNFGRIIAAAGYSGAEVDDVITLKLRSGYGEAVIVDRGRVAEENIGQAERVMKARKLEIILDLHKGDGYGFAIGCDLTHDYVELNSAYTT</sequence>
<feature type="binding site" evidence="5">
    <location>
        <position position="370"/>
    </location>
    <ligand>
        <name>substrate</name>
    </ligand>
</feature>
<comment type="function">
    <text evidence="5">Catalyzes two activities which are involved in the cyclic version of arginine biosynthesis: the synthesis of N-acetylglutamate from glutamate and acetyl-CoA as the acetyl donor, and of ornithine by transacetylation between N(2)-acetylornithine and glutamate.</text>
</comment>
<reference evidence="6 7" key="1">
    <citation type="journal article" date="2015" name="Appl. Environ. Microbiol.">
        <title>The Geoglobus acetivorans genome: Fe(III) reduction, acetate utilization, autotrophic growth, and degradation of aromatic compounds in a hyperthermophilic archaeon.</title>
        <authorList>
            <person name="Mardanov A.V."/>
            <person name="Slododkina G.B."/>
            <person name="Slobodkin A.I."/>
            <person name="Beletsky A.V."/>
            <person name="Gavrilov S.N."/>
            <person name="Kublanov I.V."/>
            <person name="Bonch-Osmolovskaya E.A."/>
            <person name="Skryabin K.G."/>
            <person name="Ravin N.V."/>
        </authorList>
    </citation>
    <scope>NUCLEOTIDE SEQUENCE [LARGE SCALE GENOMIC DNA]</scope>
    <source>
        <strain evidence="6 7">SBH6</strain>
    </source>
</reference>
<feature type="binding site" evidence="5">
    <location>
        <position position="375"/>
    </location>
    <ligand>
        <name>substrate</name>
    </ligand>
</feature>
<organism evidence="6 7">
    <name type="scientific">Geoglobus acetivorans</name>
    <dbReference type="NCBI Taxonomy" id="565033"/>
    <lineage>
        <taxon>Archaea</taxon>
        <taxon>Methanobacteriati</taxon>
        <taxon>Methanobacteriota</taxon>
        <taxon>Archaeoglobi</taxon>
        <taxon>Archaeoglobales</taxon>
        <taxon>Archaeoglobaceae</taxon>
        <taxon>Geoglobus</taxon>
    </lineage>
</organism>
<dbReference type="AlphaFoldDB" id="A0A0A7GGB1"/>
<dbReference type="Pfam" id="PF01960">
    <property type="entry name" value="ArgJ"/>
    <property type="match status" value="1"/>
</dbReference>
<dbReference type="KEGG" id="gac:GACE_0930"/>
<dbReference type="NCBIfam" id="NF003802">
    <property type="entry name" value="PRK05388.1"/>
    <property type="match status" value="1"/>
</dbReference>
<dbReference type="GO" id="GO:0006526">
    <property type="term" value="P:L-arginine biosynthetic process"/>
    <property type="evidence" value="ECO:0007669"/>
    <property type="project" value="UniProtKB-UniRule"/>
</dbReference>
<feature type="binding site" evidence="5">
    <location>
        <position position="158"/>
    </location>
    <ligand>
        <name>substrate</name>
    </ligand>
</feature>
<dbReference type="PANTHER" id="PTHR23100">
    <property type="entry name" value="ARGININE BIOSYNTHESIS BIFUNCTIONAL PROTEIN ARGJ"/>
    <property type="match status" value="1"/>
</dbReference>
<keyword evidence="5" id="KW-0511">Multifunctional enzyme</keyword>
<dbReference type="Gene3D" id="3.60.70.12">
    <property type="entry name" value="L-amino peptidase D-ALA esterase/amidase"/>
    <property type="match status" value="1"/>
</dbReference>
<name>A0A0A7GGB1_GEOAI</name>
<feature type="binding site" evidence="5">
    <location>
        <position position="136"/>
    </location>
    <ligand>
        <name>substrate</name>
    </ligand>
</feature>
<dbReference type="STRING" id="565033.GACE_0930"/>
<evidence type="ECO:0000256" key="4">
    <source>
        <dbReference type="ARBA" id="ARBA00023315"/>
    </source>
</evidence>
<evidence type="ECO:0000313" key="6">
    <source>
        <dbReference type="EMBL" id="AIY89977.1"/>
    </source>
</evidence>
<dbReference type="InterPro" id="IPR016117">
    <property type="entry name" value="ArgJ-like_dom_sf"/>
</dbReference>
<keyword evidence="4 5" id="KW-0012">Acyltransferase</keyword>
<feature type="chain" id="PRO_5023254992" description="Arginine biosynthesis bifunctional protein ArgJ alpha chain" evidence="5">
    <location>
        <begin position="1"/>
        <end position="168"/>
    </location>
</feature>
<evidence type="ECO:0000256" key="5">
    <source>
        <dbReference type="HAMAP-Rule" id="MF_01106"/>
    </source>
</evidence>
<dbReference type="InterPro" id="IPR002813">
    <property type="entry name" value="Arg_biosynth_ArgJ"/>
</dbReference>
<dbReference type="EC" id="2.3.1.35" evidence="5"/>
<evidence type="ECO:0000313" key="7">
    <source>
        <dbReference type="Proteomes" id="UP000030624"/>
    </source>
</evidence>
<feature type="binding site" evidence="5">
    <location>
        <position position="169"/>
    </location>
    <ligand>
        <name>substrate</name>
    </ligand>
</feature>
<dbReference type="GO" id="GO:0006592">
    <property type="term" value="P:ornithine biosynthetic process"/>
    <property type="evidence" value="ECO:0007669"/>
    <property type="project" value="TreeGrafter"/>
</dbReference>
<protein>
    <recommendedName>
        <fullName evidence="5">Arginine biosynthesis bifunctional protein ArgJ</fullName>
    </recommendedName>
    <domain>
        <recommendedName>
            <fullName evidence="5">Glutamate N-acetyltransferase</fullName>
            <ecNumber evidence="5">2.3.1.35</ecNumber>
        </recommendedName>
        <alternativeName>
            <fullName evidence="5">Ornithine acetyltransferase</fullName>
            <shortName evidence="5">OATase</shortName>
        </alternativeName>
        <alternativeName>
            <fullName evidence="5">Ornithine transacetylase</fullName>
        </alternativeName>
    </domain>
    <domain>
        <recommendedName>
            <fullName evidence="5">Amino-acid acetyltransferase</fullName>
            <ecNumber evidence="5">2.3.1.1</ecNumber>
        </recommendedName>
        <alternativeName>
            <fullName evidence="5">N-acetylglutamate synthase</fullName>
            <shortName evidence="5">AGSase</shortName>
        </alternativeName>
    </domain>
    <component>
        <recommendedName>
            <fullName evidence="5">Arginine biosynthesis bifunctional protein ArgJ alpha chain</fullName>
        </recommendedName>
    </component>
    <component>
        <recommendedName>
            <fullName evidence="5">Arginine biosynthesis bifunctional protein ArgJ beta chain</fullName>
        </recommendedName>
    </component>
</protein>
<comment type="catalytic activity">
    <reaction evidence="5">
        <text>L-glutamate + acetyl-CoA = N-acetyl-L-glutamate + CoA + H(+)</text>
        <dbReference type="Rhea" id="RHEA:24292"/>
        <dbReference type="ChEBI" id="CHEBI:15378"/>
        <dbReference type="ChEBI" id="CHEBI:29985"/>
        <dbReference type="ChEBI" id="CHEBI:44337"/>
        <dbReference type="ChEBI" id="CHEBI:57287"/>
        <dbReference type="ChEBI" id="CHEBI:57288"/>
        <dbReference type="EC" id="2.3.1.1"/>
    </reaction>
</comment>
<dbReference type="HAMAP" id="MF_01106">
    <property type="entry name" value="ArgJ"/>
    <property type="match status" value="1"/>
</dbReference>
<dbReference type="Gene3D" id="3.10.20.340">
    <property type="entry name" value="ArgJ beta chain, C-terminal domain"/>
    <property type="match status" value="1"/>
</dbReference>
<proteinExistence type="inferred from homology"/>
<dbReference type="UniPathway" id="UPA00068">
    <property type="reaction ID" value="UER00106"/>
</dbReference>
<feature type="binding site" evidence="5">
    <location>
        <position position="245"/>
    </location>
    <ligand>
        <name>substrate</name>
    </ligand>
</feature>
<dbReference type="eggNOG" id="arCOG04413">
    <property type="taxonomic scope" value="Archaea"/>
</dbReference>
<comment type="pathway">
    <text evidence="5">Amino-acid biosynthesis; L-arginine biosynthesis; N(2)-acetyl-L-ornithine from L-glutamate: step 1/4.</text>
</comment>
<dbReference type="CDD" id="cd02152">
    <property type="entry name" value="OAT"/>
    <property type="match status" value="1"/>
</dbReference>
<feature type="site" description="Involved in the stabilization of negative charge on the oxyanion by the formation of the oxyanion hole" evidence="5">
    <location>
        <position position="98"/>
    </location>
</feature>
<dbReference type="SUPFAM" id="SSF56266">
    <property type="entry name" value="DmpA/ArgJ-like"/>
    <property type="match status" value="1"/>
</dbReference>
<dbReference type="EMBL" id="CP009552">
    <property type="protein sequence ID" value="AIY89977.1"/>
    <property type="molecule type" value="Genomic_DNA"/>
</dbReference>
<feature type="active site" description="Nucleophile" evidence="5">
    <location>
        <position position="169"/>
    </location>
</feature>
<evidence type="ECO:0000256" key="2">
    <source>
        <dbReference type="ARBA" id="ARBA00022679"/>
    </source>
</evidence>
<dbReference type="EC" id="2.3.1.1" evidence="5"/>
<feature type="site" description="Cleavage; by autolysis" evidence="5">
    <location>
        <begin position="168"/>
        <end position="169"/>
    </location>
</feature>
<accession>A0A0A7GGB1</accession>
<comment type="catalytic activity">
    <reaction evidence="5">
        <text>N(2)-acetyl-L-ornithine + L-glutamate = N-acetyl-L-glutamate + L-ornithine</text>
        <dbReference type="Rhea" id="RHEA:15349"/>
        <dbReference type="ChEBI" id="CHEBI:29985"/>
        <dbReference type="ChEBI" id="CHEBI:44337"/>
        <dbReference type="ChEBI" id="CHEBI:46911"/>
        <dbReference type="ChEBI" id="CHEBI:57805"/>
        <dbReference type="EC" id="2.3.1.35"/>
    </reaction>
</comment>